<dbReference type="OrthoDB" id="136085at2157"/>
<dbReference type="EMBL" id="CP000742">
    <property type="protein sequence ID" value="ABR55518.1"/>
    <property type="molecule type" value="Genomic_DNA"/>
</dbReference>
<dbReference type="RefSeq" id="WP_012066432.1">
    <property type="nucleotide sequence ID" value="NC_009634.1"/>
</dbReference>
<accession>A6USP6</accession>
<dbReference type="HOGENOM" id="CLU_2476093_0_0_2"/>
<dbReference type="AlphaFoldDB" id="A6USP6"/>
<protein>
    <submittedName>
        <fullName evidence="1">Uncharacterized protein</fullName>
    </submittedName>
</protein>
<dbReference type="Proteomes" id="UP000001107">
    <property type="component" value="Chromosome"/>
</dbReference>
<dbReference type="KEGG" id="mvn:Mevan_1626"/>
<evidence type="ECO:0000313" key="2">
    <source>
        <dbReference type="Proteomes" id="UP000001107"/>
    </source>
</evidence>
<proteinExistence type="predicted"/>
<name>A6USP6_METVS</name>
<dbReference type="GeneID" id="5326154"/>
<gene>
    <name evidence="1" type="ordered locus">Mevan_1626</name>
</gene>
<keyword evidence="2" id="KW-1185">Reference proteome</keyword>
<organism evidence="1 2">
    <name type="scientific">Methanococcus vannielii (strain ATCC 35089 / DSM 1224 / JCM 13029 / OCM 148 / SB)</name>
    <dbReference type="NCBI Taxonomy" id="406327"/>
    <lineage>
        <taxon>Archaea</taxon>
        <taxon>Methanobacteriati</taxon>
        <taxon>Methanobacteriota</taxon>
        <taxon>Methanomada group</taxon>
        <taxon>Methanococci</taxon>
        <taxon>Methanococcales</taxon>
        <taxon>Methanococcaceae</taxon>
        <taxon>Methanococcus</taxon>
    </lineage>
</organism>
<sequence>MEDGKCGIHEYSGITEPKIEVMMKTLKEHNIAVSGNNPWVIDPNQHGIKLKAEWDGNSVLRVIVTDKSFYVPCSKIWDEIDPLLKKI</sequence>
<reference evidence="1" key="1">
    <citation type="submission" date="2007-06" db="EMBL/GenBank/DDBJ databases">
        <title>Complete sequence of Methanococcus vannielii SB.</title>
        <authorList>
            <consortium name="US DOE Joint Genome Institute"/>
            <person name="Copeland A."/>
            <person name="Lucas S."/>
            <person name="Lapidus A."/>
            <person name="Barry K."/>
            <person name="Glavina del Rio T."/>
            <person name="Dalin E."/>
            <person name="Tice H."/>
            <person name="Pitluck S."/>
            <person name="Chain P."/>
            <person name="Malfatti S."/>
            <person name="Shin M."/>
            <person name="Vergez L."/>
            <person name="Schmutz J."/>
            <person name="Larimer F."/>
            <person name="Land M."/>
            <person name="Hauser L."/>
            <person name="Kyrpides N."/>
            <person name="Anderson I."/>
            <person name="Sieprawska-Lupa M."/>
            <person name="Whitman W.B."/>
            <person name="Richardson P."/>
        </authorList>
    </citation>
    <scope>NUCLEOTIDE SEQUENCE [LARGE SCALE GENOMIC DNA]</scope>
    <source>
        <strain evidence="1">SB</strain>
    </source>
</reference>
<evidence type="ECO:0000313" key="1">
    <source>
        <dbReference type="EMBL" id="ABR55518.1"/>
    </source>
</evidence>
<dbReference type="eggNOG" id="arCOG03453">
    <property type="taxonomic scope" value="Archaea"/>
</dbReference>
<dbReference type="STRING" id="406327.Mevan_1626"/>